<comment type="caution">
    <text evidence="2">The sequence shown here is derived from an EMBL/GenBank/DDBJ whole genome shotgun (WGS) entry which is preliminary data.</text>
</comment>
<name>A0AA88GK15_NAELO</name>
<protein>
    <recommendedName>
        <fullName evidence="1">AAA+ ATPase domain-containing protein</fullName>
    </recommendedName>
</protein>
<dbReference type="InterPro" id="IPR027417">
    <property type="entry name" value="P-loop_NTPase"/>
</dbReference>
<feature type="domain" description="AAA+ ATPase" evidence="1">
    <location>
        <begin position="42"/>
        <end position="182"/>
    </location>
</feature>
<accession>A0AA88GK15</accession>
<dbReference type="AlphaFoldDB" id="A0AA88GK15"/>
<dbReference type="Proteomes" id="UP000816034">
    <property type="component" value="Unassembled WGS sequence"/>
</dbReference>
<dbReference type="RefSeq" id="XP_044544805.1">
    <property type="nucleotide sequence ID" value="XM_044699204.1"/>
</dbReference>
<keyword evidence="3" id="KW-1185">Reference proteome</keyword>
<evidence type="ECO:0000313" key="3">
    <source>
        <dbReference type="Proteomes" id="UP000816034"/>
    </source>
</evidence>
<evidence type="ECO:0000313" key="2">
    <source>
        <dbReference type="EMBL" id="KAG2377543.1"/>
    </source>
</evidence>
<dbReference type="SUPFAM" id="SSF52540">
    <property type="entry name" value="P-loop containing nucleoside triphosphate hydrolases"/>
    <property type="match status" value="1"/>
</dbReference>
<reference evidence="2 3" key="1">
    <citation type="journal article" date="2018" name="BMC Genomics">
        <title>The genome of Naegleria lovaniensis, the basis for a comparative approach to unravel pathogenicity factors of the human pathogenic amoeba N. fowleri.</title>
        <authorList>
            <person name="Liechti N."/>
            <person name="Schurch N."/>
            <person name="Bruggmann R."/>
            <person name="Wittwer M."/>
        </authorList>
    </citation>
    <scope>NUCLEOTIDE SEQUENCE [LARGE SCALE GENOMIC DNA]</scope>
    <source>
        <strain evidence="2 3">ATCC 30569</strain>
    </source>
</reference>
<dbReference type="InterPro" id="IPR049945">
    <property type="entry name" value="AAA_22"/>
</dbReference>
<dbReference type="GO" id="GO:0016887">
    <property type="term" value="F:ATP hydrolysis activity"/>
    <property type="evidence" value="ECO:0007669"/>
    <property type="project" value="InterPro"/>
</dbReference>
<dbReference type="Pfam" id="PF13401">
    <property type="entry name" value="AAA_22"/>
    <property type="match status" value="1"/>
</dbReference>
<dbReference type="SMART" id="SM00382">
    <property type="entry name" value="AAA"/>
    <property type="match status" value="1"/>
</dbReference>
<dbReference type="InterPro" id="IPR003593">
    <property type="entry name" value="AAA+_ATPase"/>
</dbReference>
<dbReference type="Gene3D" id="3.40.50.300">
    <property type="entry name" value="P-loop containing nucleotide triphosphate hydrolases"/>
    <property type="match status" value="1"/>
</dbReference>
<proteinExistence type="predicted"/>
<dbReference type="GeneID" id="68101513"/>
<gene>
    <name evidence="2" type="ORF">C9374_009059</name>
</gene>
<organism evidence="2 3">
    <name type="scientific">Naegleria lovaniensis</name>
    <name type="common">Amoeba</name>
    <dbReference type="NCBI Taxonomy" id="51637"/>
    <lineage>
        <taxon>Eukaryota</taxon>
        <taxon>Discoba</taxon>
        <taxon>Heterolobosea</taxon>
        <taxon>Tetramitia</taxon>
        <taxon>Eutetramitia</taxon>
        <taxon>Vahlkampfiidae</taxon>
        <taxon>Naegleria</taxon>
    </lineage>
</organism>
<evidence type="ECO:0000259" key="1">
    <source>
        <dbReference type="SMART" id="SM00382"/>
    </source>
</evidence>
<dbReference type="EMBL" id="PYSW02000037">
    <property type="protein sequence ID" value="KAG2377543.1"/>
    <property type="molecule type" value="Genomic_DNA"/>
</dbReference>
<sequence length="346" mass="40410">MLNRTFISSKIEMNFAPELNSIQEEMFHEFNSTLYKLHHCSLRSKVLFYGESGIGKTTVMRAALQRFHPNPFIYIDLEAELSWKYLAQSLGISPWNEKHSLKDLIYNTIVSYTTRYKENLINNCPVLILDSANRKPNITNQIIQFLRNEPTSTIALVVLSSYRNYHMINNAGRRVKQIELLEASKSFGVSFLRGKEIPEHLIEGILERTGQKPLYLQTAVELYKDRQTNTEEFLQMLKHEIFNIIYDFFVRLSLPYQHAIYDLANLLINSPNTMLEEDIWLSFLETSHPSLTSNKHITLLFNANLIRMSGRAIYFQNKATENYFKKNIHQLCKTVSRRKPTLKCTN</sequence>